<comment type="subcellular location">
    <subcellularLocation>
        <location evidence="1">Cell membrane</location>
        <topology evidence="1">Peripheral membrane protein</topology>
    </subcellularLocation>
</comment>
<keyword evidence="4" id="KW-0547">Nucleotide-binding</keyword>
<name>A0ABQ4B5F7_9ACTN</name>
<dbReference type="PANTHER" id="PTHR42711:SF5">
    <property type="entry name" value="ABC TRANSPORTER ATP-BINDING PROTEIN NATA"/>
    <property type="match status" value="1"/>
</dbReference>
<keyword evidence="6" id="KW-0046">Antibiotic resistance</keyword>
<evidence type="ECO:0000256" key="5">
    <source>
        <dbReference type="ARBA" id="ARBA00022840"/>
    </source>
</evidence>
<gene>
    <name evidence="9" type="ORF">Apa02nite_019250</name>
</gene>
<dbReference type="SUPFAM" id="SSF52540">
    <property type="entry name" value="P-loop containing nucleoside triphosphate hydrolases"/>
    <property type="match status" value="1"/>
</dbReference>
<dbReference type="Pfam" id="PF00005">
    <property type="entry name" value="ABC_tran"/>
    <property type="match status" value="1"/>
</dbReference>
<dbReference type="Gene3D" id="3.40.50.300">
    <property type="entry name" value="P-loop containing nucleotide triphosphate hydrolases"/>
    <property type="match status" value="1"/>
</dbReference>
<dbReference type="InterPro" id="IPR027417">
    <property type="entry name" value="P-loop_NTPase"/>
</dbReference>
<evidence type="ECO:0000256" key="1">
    <source>
        <dbReference type="ARBA" id="ARBA00004202"/>
    </source>
</evidence>
<dbReference type="EMBL" id="BOMS01000025">
    <property type="protein sequence ID" value="GIE65817.1"/>
    <property type="molecule type" value="Genomic_DNA"/>
</dbReference>
<comment type="caution">
    <text evidence="9">The sequence shown here is derived from an EMBL/GenBank/DDBJ whole genome shotgun (WGS) entry which is preliminary data.</text>
</comment>
<evidence type="ECO:0000313" key="9">
    <source>
        <dbReference type="EMBL" id="GIE65817.1"/>
    </source>
</evidence>
<protein>
    <recommendedName>
        <fullName evidence="8">ABC transporter domain-containing protein</fullName>
    </recommendedName>
</protein>
<dbReference type="CDD" id="cd00267">
    <property type="entry name" value="ABC_ATPase"/>
    <property type="match status" value="1"/>
</dbReference>
<reference evidence="9 10" key="1">
    <citation type="submission" date="2021-01" db="EMBL/GenBank/DDBJ databases">
        <title>Whole genome shotgun sequence of Actinoplanes palleronii NBRC 14916.</title>
        <authorList>
            <person name="Komaki H."/>
            <person name="Tamura T."/>
        </authorList>
    </citation>
    <scope>NUCLEOTIDE SEQUENCE [LARGE SCALE GENOMIC DNA]</scope>
    <source>
        <strain evidence="9 10">NBRC 14916</strain>
    </source>
</reference>
<feature type="compositionally biased region" description="Basic and acidic residues" evidence="7">
    <location>
        <begin position="291"/>
        <end position="307"/>
    </location>
</feature>
<evidence type="ECO:0000256" key="7">
    <source>
        <dbReference type="SAM" id="MobiDB-lite"/>
    </source>
</evidence>
<accession>A0ABQ4B5F7</accession>
<keyword evidence="3" id="KW-0813">Transport</keyword>
<evidence type="ECO:0000259" key="8">
    <source>
        <dbReference type="PROSITE" id="PS50893"/>
    </source>
</evidence>
<keyword evidence="5" id="KW-0067">ATP-binding</keyword>
<dbReference type="PANTHER" id="PTHR42711">
    <property type="entry name" value="ABC TRANSPORTER ATP-BINDING PROTEIN"/>
    <property type="match status" value="1"/>
</dbReference>
<feature type="region of interest" description="Disordered" evidence="7">
    <location>
        <begin position="227"/>
        <end position="307"/>
    </location>
</feature>
<evidence type="ECO:0000313" key="10">
    <source>
        <dbReference type="Proteomes" id="UP000624709"/>
    </source>
</evidence>
<evidence type="ECO:0000256" key="6">
    <source>
        <dbReference type="ARBA" id="ARBA00023251"/>
    </source>
</evidence>
<feature type="compositionally biased region" description="Basic and acidic residues" evidence="7">
    <location>
        <begin position="250"/>
        <end position="261"/>
    </location>
</feature>
<sequence>MSVLSATAAGVRHHRRWLVRDLDLVVEAGETVAVVGPPGSGRTSAVLALARRLRLSQGKIDHCGTAVLGHVAGVNDPEPVFTVHEHVKERLALLGRPQREAGSVPLHGLDPELRGRDLTPYQRQVLGLVLAGLSSPALVALDGVDAGLDGRERAELWGLLGELTAAGVAVLVTAREVDPARVDRVVRLNDPQGGDAGRVVVLTAAEYAVGEPDASAEPAATEEPIALTATDQPAPETADVPAADAEQPDDAPHDDAPHEDAAPVVPEEEPQAGDADAPVEAGPAADAGESAEGRVESGHDGGKRAEQ</sequence>
<dbReference type="InterPro" id="IPR050763">
    <property type="entry name" value="ABC_transporter_ATP-binding"/>
</dbReference>
<evidence type="ECO:0000256" key="3">
    <source>
        <dbReference type="ARBA" id="ARBA00022448"/>
    </source>
</evidence>
<evidence type="ECO:0000256" key="4">
    <source>
        <dbReference type="ARBA" id="ARBA00022741"/>
    </source>
</evidence>
<evidence type="ECO:0000256" key="2">
    <source>
        <dbReference type="ARBA" id="ARBA00005417"/>
    </source>
</evidence>
<organism evidence="9 10">
    <name type="scientific">Actinoplanes palleronii</name>
    <dbReference type="NCBI Taxonomy" id="113570"/>
    <lineage>
        <taxon>Bacteria</taxon>
        <taxon>Bacillati</taxon>
        <taxon>Actinomycetota</taxon>
        <taxon>Actinomycetes</taxon>
        <taxon>Micromonosporales</taxon>
        <taxon>Micromonosporaceae</taxon>
        <taxon>Actinoplanes</taxon>
    </lineage>
</organism>
<dbReference type="PROSITE" id="PS50893">
    <property type="entry name" value="ABC_TRANSPORTER_2"/>
    <property type="match status" value="1"/>
</dbReference>
<proteinExistence type="inferred from homology"/>
<dbReference type="InterPro" id="IPR003439">
    <property type="entry name" value="ABC_transporter-like_ATP-bd"/>
</dbReference>
<comment type="similarity">
    <text evidence="2">Belongs to the ABC transporter superfamily.</text>
</comment>
<dbReference type="SMART" id="SM00382">
    <property type="entry name" value="AAA"/>
    <property type="match status" value="1"/>
</dbReference>
<dbReference type="RefSeq" id="WP_203824721.1">
    <property type="nucleotide sequence ID" value="NZ_BAAATY010000002.1"/>
</dbReference>
<dbReference type="Proteomes" id="UP000624709">
    <property type="component" value="Unassembled WGS sequence"/>
</dbReference>
<dbReference type="InterPro" id="IPR003593">
    <property type="entry name" value="AAA+_ATPase"/>
</dbReference>
<feature type="domain" description="ABC transporter" evidence="8">
    <location>
        <begin position="1"/>
        <end position="238"/>
    </location>
</feature>
<keyword evidence="10" id="KW-1185">Reference proteome</keyword>